<dbReference type="PANTHER" id="PTHR39160">
    <property type="entry name" value="CELL WALL-BINDING PROTEIN YOCH"/>
    <property type="match status" value="1"/>
</dbReference>
<dbReference type="Pfam" id="PF06725">
    <property type="entry name" value="3D"/>
    <property type="match status" value="1"/>
</dbReference>
<dbReference type="InterPro" id="IPR036908">
    <property type="entry name" value="RlpA-like_sf"/>
</dbReference>
<dbReference type="SUPFAM" id="SSF50685">
    <property type="entry name" value="Barwin-like endoglucanases"/>
    <property type="match status" value="1"/>
</dbReference>
<dbReference type="EMBL" id="JAUSUQ010000025">
    <property type="protein sequence ID" value="MDQ0340965.1"/>
    <property type="molecule type" value="Genomic_DNA"/>
</dbReference>
<feature type="domain" description="3D" evidence="2">
    <location>
        <begin position="120"/>
        <end position="181"/>
    </location>
</feature>
<dbReference type="CDD" id="cd22786">
    <property type="entry name" value="DPBB_YuiC-like"/>
    <property type="match status" value="1"/>
</dbReference>
<keyword evidence="4" id="KW-1185">Reference proteome</keyword>
<evidence type="ECO:0000313" key="4">
    <source>
        <dbReference type="Proteomes" id="UP001232445"/>
    </source>
</evidence>
<accession>A0ABU0CXU7</accession>
<evidence type="ECO:0000313" key="3">
    <source>
        <dbReference type="EMBL" id="MDQ0340965.1"/>
    </source>
</evidence>
<gene>
    <name evidence="3" type="ORF">J2S00_003805</name>
</gene>
<organism evidence="3 4">
    <name type="scientific">Caldalkalibacillus uzonensis</name>
    <dbReference type="NCBI Taxonomy" id="353224"/>
    <lineage>
        <taxon>Bacteria</taxon>
        <taxon>Bacillati</taxon>
        <taxon>Bacillota</taxon>
        <taxon>Bacilli</taxon>
        <taxon>Bacillales</taxon>
        <taxon>Bacillaceae</taxon>
        <taxon>Caldalkalibacillus</taxon>
    </lineage>
</organism>
<protein>
    <submittedName>
        <fullName evidence="3">3D (Asp-Asp-Asp) domain-containing protein</fullName>
    </submittedName>
</protein>
<name>A0ABU0CXU7_9BACI</name>
<dbReference type="Gene3D" id="2.40.40.10">
    <property type="entry name" value="RlpA-like domain"/>
    <property type="match status" value="1"/>
</dbReference>
<sequence>MQPNHDKLCQRDDKLSLWMLAVLCVLMMVHIGWASCIDDGAWGGRLTLTHIVTAAESAAATDLVQELKVIEQQVDFSQFPSKSVLATGYTAGVESTGKTPDHPLYGITYSGVKVRRDLFSTIAADPDVFPLGTILYIPGYGYGVVADTGSAIKGNKIDLYFDTVEDVYRLWGKQQVDVYVIQEGEGKVTEEMLDLLNRMDHHQLQAIPVFKEK</sequence>
<dbReference type="RefSeq" id="WP_307343492.1">
    <property type="nucleotide sequence ID" value="NZ_JAUSUQ010000025.1"/>
</dbReference>
<evidence type="ECO:0000259" key="2">
    <source>
        <dbReference type="Pfam" id="PF06725"/>
    </source>
</evidence>
<proteinExistence type="predicted"/>
<evidence type="ECO:0000256" key="1">
    <source>
        <dbReference type="ARBA" id="ARBA00022729"/>
    </source>
</evidence>
<dbReference type="Proteomes" id="UP001232445">
    <property type="component" value="Unassembled WGS sequence"/>
</dbReference>
<dbReference type="PANTHER" id="PTHR39160:SF4">
    <property type="entry name" value="RESUSCITATION-PROMOTING FACTOR RPFB"/>
    <property type="match status" value="1"/>
</dbReference>
<dbReference type="InterPro" id="IPR051933">
    <property type="entry name" value="Resuscitation_pf_RpfB"/>
</dbReference>
<comment type="caution">
    <text evidence="3">The sequence shown here is derived from an EMBL/GenBank/DDBJ whole genome shotgun (WGS) entry which is preliminary data.</text>
</comment>
<reference evidence="3 4" key="1">
    <citation type="submission" date="2023-07" db="EMBL/GenBank/DDBJ databases">
        <title>Genomic Encyclopedia of Type Strains, Phase IV (KMG-IV): sequencing the most valuable type-strain genomes for metagenomic binning, comparative biology and taxonomic classification.</title>
        <authorList>
            <person name="Goeker M."/>
        </authorList>
    </citation>
    <scope>NUCLEOTIDE SEQUENCE [LARGE SCALE GENOMIC DNA]</scope>
    <source>
        <strain evidence="3 4">DSM 17740</strain>
    </source>
</reference>
<dbReference type="InterPro" id="IPR010611">
    <property type="entry name" value="3D_dom"/>
</dbReference>
<keyword evidence="1" id="KW-0732">Signal</keyword>